<dbReference type="RefSeq" id="WP_302709193.1">
    <property type="nucleotide sequence ID" value="NZ_JAULSC010000016.1"/>
</dbReference>
<dbReference type="Gene3D" id="3.40.50.1010">
    <property type="entry name" value="5'-nuclease"/>
    <property type="match status" value="1"/>
</dbReference>
<sequence>MDYQNIHLTAHDRFCPGGEARHLCLIHPLHYALQIVDQRNLILRLMAEKSGKPFVPCTLGTVTSFRGQPSNRRDPNGYRRSQAQQSHWTRDPRARVRYRALKYYSRSDGGYDIKEKGVDVLVALELVQRAAAAEAEQAVVILAAHDTDQEPALELANRLAPGRIETSGWQDEKRLKIPGVQMWHTYLDQNRFERCIDRKDYT</sequence>
<reference evidence="2" key="1">
    <citation type="submission" date="2023-06" db="EMBL/GenBank/DDBJ databases">
        <title>Genome sequence of Nocardioides sp. SOB44.</title>
        <authorList>
            <person name="Zhang G."/>
        </authorList>
    </citation>
    <scope>NUCLEOTIDE SEQUENCE</scope>
    <source>
        <strain evidence="2">SOB44</strain>
    </source>
</reference>
<evidence type="ECO:0000256" key="1">
    <source>
        <dbReference type="SAM" id="MobiDB-lite"/>
    </source>
</evidence>
<evidence type="ECO:0008006" key="4">
    <source>
        <dbReference type="Google" id="ProtNLM"/>
    </source>
</evidence>
<protein>
    <recommendedName>
        <fullName evidence="4">NYN domain-containing protein</fullName>
    </recommendedName>
</protein>
<comment type="caution">
    <text evidence="2">The sequence shown here is derived from an EMBL/GenBank/DDBJ whole genome shotgun (WGS) entry which is preliminary data.</text>
</comment>
<accession>A0ABT8TST5</accession>
<evidence type="ECO:0000313" key="2">
    <source>
        <dbReference type="EMBL" id="MDO3397013.1"/>
    </source>
</evidence>
<evidence type="ECO:0000313" key="3">
    <source>
        <dbReference type="Proteomes" id="UP001168363"/>
    </source>
</evidence>
<name>A0ABT8TST5_9ACTN</name>
<dbReference type="EMBL" id="JAULSC010000016">
    <property type="protein sequence ID" value="MDO3397013.1"/>
    <property type="molecule type" value="Genomic_DNA"/>
</dbReference>
<feature type="region of interest" description="Disordered" evidence="1">
    <location>
        <begin position="65"/>
        <end position="91"/>
    </location>
</feature>
<proteinExistence type="predicted"/>
<dbReference type="Proteomes" id="UP001168363">
    <property type="component" value="Unassembled WGS sequence"/>
</dbReference>
<organism evidence="2 3">
    <name type="scientific">Nocardioides cremeus</name>
    <dbReference type="NCBI Taxonomy" id="3058044"/>
    <lineage>
        <taxon>Bacteria</taxon>
        <taxon>Bacillati</taxon>
        <taxon>Actinomycetota</taxon>
        <taxon>Actinomycetes</taxon>
        <taxon>Propionibacteriales</taxon>
        <taxon>Nocardioidaceae</taxon>
        <taxon>Nocardioides</taxon>
    </lineage>
</organism>
<keyword evidence="3" id="KW-1185">Reference proteome</keyword>
<gene>
    <name evidence="2" type="ORF">QWJ41_14900</name>
</gene>